<protein>
    <recommendedName>
        <fullName evidence="8">FAR-17a/AIG1-like protein</fullName>
    </recommendedName>
</protein>
<dbReference type="HOGENOM" id="CLU_087038_0_0_1"/>
<evidence type="ECO:0000256" key="5">
    <source>
        <dbReference type="SAM" id="Phobius"/>
    </source>
</evidence>
<evidence type="ECO:0000313" key="6">
    <source>
        <dbReference type="EMBL" id="AET40773.1"/>
    </source>
</evidence>
<dbReference type="GeneID" id="11472348"/>
<gene>
    <name evidence="6" type="ordered locus">Ecym_6399</name>
</gene>
<sequence>MTKTASQVSSVDDTNSKMSLLSLFLNSSSLIFTSWGVYKATNVVLPPNLQLAGPKQFLTIIGAYITLVNNGIQVLNLLFSTEGSTVDNIAREGTLPITLVIESIVSSVYWPLRLFFIHMILHGVEPDGEPNLSIQADLCVHLFPVVSLLMDYFLVKQEPFQMSKGVAWLIITAFGFSYNRWLKYIVAKDLGQAYPYPFLDVPEPYLSIIFLAVTTISWGFYCLYIWIHPSPDAAALKGNKKL</sequence>
<dbReference type="GO" id="GO:0005783">
    <property type="term" value="C:endoplasmic reticulum"/>
    <property type="evidence" value="ECO:0007669"/>
    <property type="project" value="EnsemblFungi"/>
</dbReference>
<keyword evidence="4 5" id="KW-0472">Membrane</keyword>
<dbReference type="PANTHER" id="PTHR10989">
    <property type="entry name" value="ANDROGEN-INDUCED PROTEIN 1-RELATED"/>
    <property type="match status" value="1"/>
</dbReference>
<proteinExistence type="predicted"/>
<keyword evidence="7" id="KW-1185">Reference proteome</keyword>
<dbReference type="GO" id="GO:0016020">
    <property type="term" value="C:membrane"/>
    <property type="evidence" value="ECO:0007669"/>
    <property type="project" value="InterPro"/>
</dbReference>
<evidence type="ECO:0008006" key="8">
    <source>
        <dbReference type="Google" id="ProtNLM"/>
    </source>
</evidence>
<keyword evidence="2 5" id="KW-0812">Transmembrane</keyword>
<keyword evidence="3 5" id="KW-1133">Transmembrane helix</keyword>
<evidence type="ECO:0000256" key="4">
    <source>
        <dbReference type="ARBA" id="ARBA00023136"/>
    </source>
</evidence>
<dbReference type="Proteomes" id="UP000006790">
    <property type="component" value="Chromosome 6"/>
</dbReference>
<feature type="transmembrane region" description="Helical" evidence="5">
    <location>
        <begin position="20"/>
        <end position="38"/>
    </location>
</feature>
<dbReference type="Pfam" id="PF04750">
    <property type="entry name" value="Far-17a_AIG1"/>
    <property type="match status" value="1"/>
</dbReference>
<dbReference type="KEGG" id="erc:Ecym_6399"/>
<dbReference type="InterPro" id="IPR006838">
    <property type="entry name" value="ADTRP_AIG1"/>
</dbReference>
<name>G8JUJ3_ERECY</name>
<dbReference type="OMA" id="CWVEYCA"/>
<dbReference type="InParanoid" id="G8JUJ3"/>
<organism evidence="6 7">
    <name type="scientific">Eremothecium cymbalariae (strain CBS 270.75 / DBVPG 7215 / KCTC 17166 / NRRL Y-17582)</name>
    <name type="common">Yeast</name>
    <dbReference type="NCBI Taxonomy" id="931890"/>
    <lineage>
        <taxon>Eukaryota</taxon>
        <taxon>Fungi</taxon>
        <taxon>Dikarya</taxon>
        <taxon>Ascomycota</taxon>
        <taxon>Saccharomycotina</taxon>
        <taxon>Saccharomycetes</taxon>
        <taxon>Saccharomycetales</taxon>
        <taxon>Saccharomycetaceae</taxon>
        <taxon>Eremothecium</taxon>
    </lineage>
</organism>
<dbReference type="eggNOG" id="KOG3989">
    <property type="taxonomic scope" value="Eukaryota"/>
</dbReference>
<evidence type="ECO:0000256" key="3">
    <source>
        <dbReference type="ARBA" id="ARBA00022989"/>
    </source>
</evidence>
<evidence type="ECO:0000256" key="2">
    <source>
        <dbReference type="ARBA" id="ARBA00022692"/>
    </source>
</evidence>
<dbReference type="AlphaFoldDB" id="G8JUJ3"/>
<evidence type="ECO:0000256" key="1">
    <source>
        <dbReference type="ARBA" id="ARBA00004127"/>
    </source>
</evidence>
<evidence type="ECO:0000313" key="7">
    <source>
        <dbReference type="Proteomes" id="UP000006790"/>
    </source>
</evidence>
<feature type="transmembrane region" description="Helical" evidence="5">
    <location>
        <begin position="205"/>
        <end position="227"/>
    </location>
</feature>
<dbReference type="OrthoDB" id="1898221at2759"/>
<feature type="transmembrane region" description="Helical" evidence="5">
    <location>
        <begin position="166"/>
        <end position="185"/>
    </location>
</feature>
<dbReference type="PANTHER" id="PTHR10989:SF16">
    <property type="entry name" value="AT02829P-RELATED"/>
    <property type="match status" value="1"/>
</dbReference>
<feature type="transmembrane region" description="Helical" evidence="5">
    <location>
        <begin position="58"/>
        <end position="81"/>
    </location>
</feature>
<reference evidence="7" key="1">
    <citation type="journal article" date="2012" name="G3 (Bethesda)">
        <title>Pichia sorbitophila, an interspecies yeast hybrid reveals early steps of genome resolution following polyploidization.</title>
        <authorList>
            <person name="Leh Louis V."/>
            <person name="Despons L."/>
            <person name="Friedrich A."/>
            <person name="Martin T."/>
            <person name="Durrens P."/>
            <person name="Casaregola S."/>
            <person name="Neuveglise C."/>
            <person name="Fairhead C."/>
            <person name="Marck C."/>
            <person name="Cruz J.A."/>
            <person name="Straub M.L."/>
            <person name="Kugler V."/>
            <person name="Sacerdot C."/>
            <person name="Uzunov Z."/>
            <person name="Thierry A."/>
            <person name="Weiss S."/>
            <person name="Bleykasten C."/>
            <person name="De Montigny J."/>
            <person name="Jacques N."/>
            <person name="Jung P."/>
            <person name="Lemaire M."/>
            <person name="Mallet S."/>
            <person name="Morel G."/>
            <person name="Richard G.F."/>
            <person name="Sarkar A."/>
            <person name="Savel G."/>
            <person name="Schacherer J."/>
            <person name="Seret M.L."/>
            <person name="Talla E."/>
            <person name="Samson G."/>
            <person name="Jubin C."/>
            <person name="Poulain J."/>
            <person name="Vacherie B."/>
            <person name="Barbe V."/>
            <person name="Pelletier E."/>
            <person name="Sherman D.J."/>
            <person name="Westhof E."/>
            <person name="Weissenbach J."/>
            <person name="Baret P.V."/>
            <person name="Wincker P."/>
            <person name="Gaillardin C."/>
            <person name="Dujon B."/>
            <person name="Souciet J.L."/>
        </authorList>
    </citation>
    <scope>NUCLEOTIDE SEQUENCE [LARGE SCALE GENOMIC DNA]</scope>
    <source>
        <strain evidence="7">CBS 270.75 / DBVPG 7215 / KCTC 17166 / NRRL Y-17582</strain>
    </source>
</reference>
<dbReference type="EMBL" id="CP002502">
    <property type="protein sequence ID" value="AET40773.1"/>
    <property type="molecule type" value="Genomic_DNA"/>
</dbReference>
<dbReference type="RefSeq" id="XP_003647590.1">
    <property type="nucleotide sequence ID" value="XM_003647542.1"/>
</dbReference>
<dbReference type="FunCoup" id="G8JUJ3">
    <property type="interactions" value="78"/>
</dbReference>
<accession>G8JUJ3</accession>
<comment type="subcellular location">
    <subcellularLocation>
        <location evidence="1">Endomembrane system</location>
        <topology evidence="1">Multi-pass membrane protein</topology>
    </subcellularLocation>
</comment>